<dbReference type="EMBL" id="QAAD01000025">
    <property type="protein sequence ID" value="PTN05931.1"/>
    <property type="molecule type" value="Genomic_DNA"/>
</dbReference>
<dbReference type="InterPro" id="IPR007627">
    <property type="entry name" value="RNA_pol_sigma70_r2"/>
</dbReference>
<keyword evidence="7" id="KW-1185">Reference proteome</keyword>
<dbReference type="InterPro" id="IPR014284">
    <property type="entry name" value="RNA_pol_sigma-70_dom"/>
</dbReference>
<dbReference type="PANTHER" id="PTHR43133:SF46">
    <property type="entry name" value="RNA POLYMERASE SIGMA-70 FACTOR ECF SUBFAMILY"/>
    <property type="match status" value="1"/>
</dbReference>
<comment type="similarity">
    <text evidence="1">Belongs to the sigma-70 factor family. ECF subfamily.</text>
</comment>
<comment type="caution">
    <text evidence="6">The sequence shown here is derived from an EMBL/GenBank/DDBJ whole genome shotgun (WGS) entry which is preliminary data.</text>
</comment>
<dbReference type="InterPro" id="IPR014327">
    <property type="entry name" value="RNA_pol_sigma70_bacteroid"/>
</dbReference>
<dbReference type="GO" id="GO:0006352">
    <property type="term" value="P:DNA-templated transcription initiation"/>
    <property type="evidence" value="ECO:0007669"/>
    <property type="project" value="InterPro"/>
</dbReference>
<dbReference type="NCBIfam" id="TIGR02937">
    <property type="entry name" value="sigma70-ECF"/>
    <property type="match status" value="1"/>
</dbReference>
<dbReference type="RefSeq" id="WP_211316188.1">
    <property type="nucleotide sequence ID" value="NZ_OY782574.1"/>
</dbReference>
<reference evidence="6 7" key="1">
    <citation type="submission" date="2018-04" db="EMBL/GenBank/DDBJ databases">
        <title>Genomic Encyclopedia of Archaeal and Bacterial Type Strains, Phase II (KMG-II): from individual species to whole genera.</title>
        <authorList>
            <person name="Goeker M."/>
        </authorList>
    </citation>
    <scope>NUCLEOTIDE SEQUENCE [LARGE SCALE GENOMIC DNA]</scope>
    <source>
        <strain evidence="6 7">DSM 28823</strain>
    </source>
</reference>
<evidence type="ECO:0000256" key="2">
    <source>
        <dbReference type="ARBA" id="ARBA00023015"/>
    </source>
</evidence>
<dbReference type="Pfam" id="PF08281">
    <property type="entry name" value="Sigma70_r4_2"/>
    <property type="match status" value="1"/>
</dbReference>
<dbReference type="Pfam" id="PF04542">
    <property type="entry name" value="Sigma70_r2"/>
    <property type="match status" value="1"/>
</dbReference>
<sequence>MGIQGIELLVGRLKAGDEIAFHSLFDHFYPSLCLFALKYVEDQHAAEDIVQDTFIKYWDKHIDFDHAYKIKSYLYLVTRNSCLNYLRDRKKLAKIQEGADVEADEKFLQYLMEEEAYRILYQAVEQLPPQMRLVIKHALMGLKNSEIAEKMELSEHAVQAYKKRAYKKLRESLNEQSLLVFLVSCILFQ</sequence>
<dbReference type="PANTHER" id="PTHR43133">
    <property type="entry name" value="RNA POLYMERASE ECF-TYPE SIGMA FACTO"/>
    <property type="match status" value="1"/>
</dbReference>
<dbReference type="Proteomes" id="UP000243525">
    <property type="component" value="Unassembled WGS sequence"/>
</dbReference>
<dbReference type="InterPro" id="IPR036388">
    <property type="entry name" value="WH-like_DNA-bd_sf"/>
</dbReference>
<accession>A0A2T5BXQ7</accession>
<evidence type="ECO:0000259" key="5">
    <source>
        <dbReference type="SMART" id="SM00421"/>
    </source>
</evidence>
<dbReference type="Gene3D" id="1.10.10.10">
    <property type="entry name" value="Winged helix-like DNA-binding domain superfamily/Winged helix DNA-binding domain"/>
    <property type="match status" value="1"/>
</dbReference>
<dbReference type="InterPro" id="IPR013324">
    <property type="entry name" value="RNA_pol_sigma_r3/r4-like"/>
</dbReference>
<dbReference type="GO" id="GO:0003677">
    <property type="term" value="F:DNA binding"/>
    <property type="evidence" value="ECO:0007669"/>
    <property type="project" value="InterPro"/>
</dbReference>
<dbReference type="SUPFAM" id="SSF88946">
    <property type="entry name" value="Sigma2 domain of RNA polymerase sigma factors"/>
    <property type="match status" value="1"/>
</dbReference>
<organism evidence="6 7">
    <name type="scientific">Mangrovibacterium marinum</name>
    <dbReference type="NCBI Taxonomy" id="1639118"/>
    <lineage>
        <taxon>Bacteria</taxon>
        <taxon>Pseudomonadati</taxon>
        <taxon>Bacteroidota</taxon>
        <taxon>Bacteroidia</taxon>
        <taxon>Marinilabiliales</taxon>
        <taxon>Prolixibacteraceae</taxon>
        <taxon>Mangrovibacterium</taxon>
    </lineage>
</organism>
<protein>
    <submittedName>
        <fullName evidence="6">RNA polymerase sigma-70 factor (ECF subfamily)</fullName>
    </submittedName>
</protein>
<proteinExistence type="inferred from homology"/>
<dbReference type="SUPFAM" id="SSF88659">
    <property type="entry name" value="Sigma3 and sigma4 domains of RNA polymerase sigma factors"/>
    <property type="match status" value="1"/>
</dbReference>
<evidence type="ECO:0000256" key="1">
    <source>
        <dbReference type="ARBA" id="ARBA00010641"/>
    </source>
</evidence>
<dbReference type="InterPro" id="IPR039425">
    <property type="entry name" value="RNA_pol_sigma-70-like"/>
</dbReference>
<dbReference type="Gene3D" id="1.10.1740.10">
    <property type="match status" value="1"/>
</dbReference>
<gene>
    <name evidence="6" type="ORF">C8N47_12528</name>
</gene>
<name>A0A2T5BXQ7_9BACT</name>
<dbReference type="InterPro" id="IPR013325">
    <property type="entry name" value="RNA_pol_sigma_r2"/>
</dbReference>
<keyword evidence="2" id="KW-0805">Transcription regulation</keyword>
<dbReference type="GO" id="GO:0016987">
    <property type="term" value="F:sigma factor activity"/>
    <property type="evidence" value="ECO:0007669"/>
    <property type="project" value="UniProtKB-KW"/>
</dbReference>
<keyword evidence="3" id="KW-0731">Sigma factor</keyword>
<dbReference type="SMART" id="SM00421">
    <property type="entry name" value="HTH_LUXR"/>
    <property type="match status" value="1"/>
</dbReference>
<feature type="domain" description="HTH luxR-type" evidence="5">
    <location>
        <begin position="124"/>
        <end position="182"/>
    </location>
</feature>
<evidence type="ECO:0000313" key="6">
    <source>
        <dbReference type="EMBL" id="PTN05931.1"/>
    </source>
</evidence>
<dbReference type="InterPro" id="IPR013249">
    <property type="entry name" value="RNA_pol_sigma70_r4_t2"/>
</dbReference>
<evidence type="ECO:0000256" key="4">
    <source>
        <dbReference type="ARBA" id="ARBA00023163"/>
    </source>
</evidence>
<dbReference type="InterPro" id="IPR000792">
    <property type="entry name" value="Tscrpt_reg_LuxR_C"/>
</dbReference>
<dbReference type="AlphaFoldDB" id="A0A2T5BXQ7"/>
<evidence type="ECO:0000313" key="7">
    <source>
        <dbReference type="Proteomes" id="UP000243525"/>
    </source>
</evidence>
<dbReference type="NCBIfam" id="TIGR02985">
    <property type="entry name" value="Sig70_bacteroi1"/>
    <property type="match status" value="1"/>
</dbReference>
<evidence type="ECO:0000256" key="3">
    <source>
        <dbReference type="ARBA" id="ARBA00023082"/>
    </source>
</evidence>
<keyword evidence="4" id="KW-0804">Transcription</keyword>